<dbReference type="InterPro" id="IPR015943">
    <property type="entry name" value="WD40/YVTN_repeat-like_dom_sf"/>
</dbReference>
<dbReference type="InterPro" id="IPR036322">
    <property type="entry name" value="WD40_repeat_dom_sf"/>
</dbReference>
<accession>A0ABD3QVH2</accession>
<dbReference type="Proteomes" id="UP001530315">
    <property type="component" value="Unassembled WGS sequence"/>
</dbReference>
<keyword evidence="7" id="KW-1185">Reference proteome</keyword>
<feature type="repeat" description="WD" evidence="4">
    <location>
        <begin position="134"/>
        <end position="175"/>
    </location>
</feature>
<dbReference type="PROSITE" id="PS50294">
    <property type="entry name" value="WD_REPEATS_REGION"/>
    <property type="match status" value="1"/>
</dbReference>
<evidence type="ECO:0000256" key="5">
    <source>
        <dbReference type="SAM" id="MobiDB-lite"/>
    </source>
</evidence>
<dbReference type="InterPro" id="IPR001680">
    <property type="entry name" value="WD40_rpt"/>
</dbReference>
<keyword evidence="3" id="KW-0677">Repeat</keyword>
<dbReference type="PANTHER" id="PTHR14773:SF0">
    <property type="entry name" value="WD REPEAT-CONTAINING PROTEIN 76"/>
    <property type="match status" value="1"/>
</dbReference>
<dbReference type="AlphaFoldDB" id="A0ABD3QVH2"/>
<dbReference type="PANTHER" id="PTHR14773">
    <property type="entry name" value="WD REPEAT-CONTAINING PROTEIN 76"/>
    <property type="match status" value="1"/>
</dbReference>
<feature type="compositionally biased region" description="Acidic residues" evidence="5">
    <location>
        <begin position="46"/>
        <end position="55"/>
    </location>
</feature>
<organism evidence="6 7">
    <name type="scientific">Stephanodiscus triporus</name>
    <dbReference type="NCBI Taxonomy" id="2934178"/>
    <lineage>
        <taxon>Eukaryota</taxon>
        <taxon>Sar</taxon>
        <taxon>Stramenopiles</taxon>
        <taxon>Ochrophyta</taxon>
        <taxon>Bacillariophyta</taxon>
        <taxon>Coscinodiscophyceae</taxon>
        <taxon>Thalassiosirophycidae</taxon>
        <taxon>Stephanodiscales</taxon>
        <taxon>Stephanodiscaceae</taxon>
        <taxon>Stephanodiscus</taxon>
    </lineage>
</organism>
<evidence type="ECO:0000313" key="7">
    <source>
        <dbReference type="Proteomes" id="UP001530315"/>
    </source>
</evidence>
<feature type="repeat" description="WD" evidence="4">
    <location>
        <begin position="248"/>
        <end position="282"/>
    </location>
</feature>
<sequence length="428" mass="45953">MGGGGGGRGGGGGGGEGGGSGRSPDSVACGPGARSSSSSSPSRTDDDYDDDDDDDDILLRRRRLDGLSLDDPASCVAKVTPERIYGIACHPSPDSVIVCAGDKAGHLGIWNAGDGTSKDDDDDDGAAAARHHLFKVHGGAISTLAWNGRGTSLLSSSYDGSVRLFDVERGEAFEEVFATYDDDERYKDRLGYGTDGGYKSWIQSMEIDNRSDGGRCFFLSTSEGGVMHVDLRSRGRLTFDRVLSERKINTVSLHPDGNVLATAGLTGVVQLWDARKIPTMTSKEKPKPLSWQEAGRSINSAFFSPSGRRLLTTTQSNKLDILEDAHLAKGLIGKPKSSVRHDNQTGRWLSTFMARWHPSSSSSDREIFVVGSMRQPRCIEVFDHDGELLREIRGDALTAVASRCCFHPDPNRLIVVGGNSSGRVTIAR</sequence>
<feature type="compositionally biased region" description="Gly residues" evidence="5">
    <location>
        <begin position="1"/>
        <end position="21"/>
    </location>
</feature>
<comment type="caution">
    <text evidence="6">The sequence shown here is derived from an EMBL/GenBank/DDBJ whole genome shotgun (WGS) entry which is preliminary data.</text>
</comment>
<dbReference type="InterPro" id="IPR050853">
    <property type="entry name" value="WD_repeat_DNA-damage-binding"/>
</dbReference>
<reference evidence="6 7" key="1">
    <citation type="submission" date="2024-10" db="EMBL/GenBank/DDBJ databases">
        <title>Updated reference genomes for cyclostephanoid diatoms.</title>
        <authorList>
            <person name="Roberts W.R."/>
            <person name="Alverson A.J."/>
        </authorList>
    </citation>
    <scope>NUCLEOTIDE SEQUENCE [LARGE SCALE GENOMIC DNA]</scope>
    <source>
        <strain evidence="6 7">AJA276-08</strain>
    </source>
</reference>
<proteinExistence type="inferred from homology"/>
<dbReference type="PROSITE" id="PS50082">
    <property type="entry name" value="WD_REPEATS_2"/>
    <property type="match status" value="2"/>
</dbReference>
<evidence type="ECO:0000256" key="2">
    <source>
        <dbReference type="ARBA" id="ARBA00022574"/>
    </source>
</evidence>
<keyword evidence="2 4" id="KW-0853">WD repeat</keyword>
<evidence type="ECO:0000256" key="4">
    <source>
        <dbReference type="PROSITE-ProRule" id="PRU00221"/>
    </source>
</evidence>
<gene>
    <name evidence="6" type="ORF">ACHAW5_005873</name>
</gene>
<dbReference type="Pfam" id="PF00400">
    <property type="entry name" value="WD40"/>
    <property type="match status" value="2"/>
</dbReference>
<dbReference type="EMBL" id="JALLAZ020000090">
    <property type="protein sequence ID" value="KAL3804275.1"/>
    <property type="molecule type" value="Genomic_DNA"/>
</dbReference>
<evidence type="ECO:0000313" key="6">
    <source>
        <dbReference type="EMBL" id="KAL3804275.1"/>
    </source>
</evidence>
<protein>
    <recommendedName>
        <fullName evidence="8">WD repeat-containing protein 55 homolog</fullName>
    </recommendedName>
</protein>
<dbReference type="SMART" id="SM00320">
    <property type="entry name" value="WD40"/>
    <property type="match status" value="5"/>
</dbReference>
<name>A0ABD3QVH2_9STRA</name>
<feature type="region of interest" description="Disordered" evidence="5">
    <location>
        <begin position="1"/>
        <end position="55"/>
    </location>
</feature>
<comment type="similarity">
    <text evidence="1">Belongs to the WD repeat DDB2/WDR76 family.</text>
</comment>
<evidence type="ECO:0000256" key="1">
    <source>
        <dbReference type="ARBA" id="ARBA00005434"/>
    </source>
</evidence>
<dbReference type="Gene3D" id="2.130.10.10">
    <property type="entry name" value="YVTN repeat-like/Quinoprotein amine dehydrogenase"/>
    <property type="match status" value="1"/>
</dbReference>
<dbReference type="SUPFAM" id="SSF50978">
    <property type="entry name" value="WD40 repeat-like"/>
    <property type="match status" value="1"/>
</dbReference>
<evidence type="ECO:0000256" key="3">
    <source>
        <dbReference type="ARBA" id="ARBA00022737"/>
    </source>
</evidence>
<evidence type="ECO:0008006" key="8">
    <source>
        <dbReference type="Google" id="ProtNLM"/>
    </source>
</evidence>